<dbReference type="SUPFAM" id="SSF52540">
    <property type="entry name" value="P-loop containing nucleoside triphosphate hydrolases"/>
    <property type="match status" value="1"/>
</dbReference>
<dbReference type="Gene3D" id="3.40.50.300">
    <property type="entry name" value="P-loop containing nucleotide triphosphate hydrolases"/>
    <property type="match status" value="1"/>
</dbReference>
<dbReference type="GO" id="GO:0090374">
    <property type="term" value="P:oligopeptide export from mitochondrion"/>
    <property type="evidence" value="ECO:0007669"/>
    <property type="project" value="TreeGrafter"/>
</dbReference>
<dbReference type="EMBL" id="CAJNOL010012830">
    <property type="protein sequence ID" value="CAF1661363.1"/>
    <property type="molecule type" value="Genomic_DNA"/>
</dbReference>
<sequence>IVQDAIDEAQQDCTSITIAHRLTTIKNCHVIYVINRGHIIESGSHQQLMDQKGYYYKLVQCSQR</sequence>
<proteinExistence type="predicted"/>
<dbReference type="Proteomes" id="UP000663870">
    <property type="component" value="Unassembled WGS sequence"/>
</dbReference>
<dbReference type="InterPro" id="IPR039421">
    <property type="entry name" value="Type_1_exporter"/>
</dbReference>
<organism evidence="1 3">
    <name type="scientific">Rotaria sordida</name>
    <dbReference type="NCBI Taxonomy" id="392033"/>
    <lineage>
        <taxon>Eukaryota</taxon>
        <taxon>Metazoa</taxon>
        <taxon>Spiralia</taxon>
        <taxon>Gnathifera</taxon>
        <taxon>Rotifera</taxon>
        <taxon>Eurotatoria</taxon>
        <taxon>Bdelloidea</taxon>
        <taxon>Philodinida</taxon>
        <taxon>Philodinidae</taxon>
        <taxon>Rotaria</taxon>
    </lineage>
</organism>
<dbReference type="Proteomes" id="UP000663854">
    <property type="component" value="Unassembled WGS sequence"/>
</dbReference>
<evidence type="ECO:0000313" key="3">
    <source>
        <dbReference type="Proteomes" id="UP000663854"/>
    </source>
</evidence>
<evidence type="ECO:0000313" key="2">
    <source>
        <dbReference type="EMBL" id="CAF1661363.1"/>
    </source>
</evidence>
<evidence type="ECO:0000313" key="1">
    <source>
        <dbReference type="EMBL" id="CAF1519453.1"/>
    </source>
</evidence>
<gene>
    <name evidence="2" type="ORF">JXQ802_LOCUS56114</name>
    <name evidence="1" type="ORF">PYM288_LOCUS39560</name>
</gene>
<protein>
    <recommendedName>
        <fullName evidence="5">p-glycoprotein</fullName>
    </recommendedName>
</protein>
<keyword evidence="4" id="KW-1185">Reference proteome</keyword>
<dbReference type="InterPro" id="IPR027417">
    <property type="entry name" value="P-loop_NTPase"/>
</dbReference>
<evidence type="ECO:0000313" key="4">
    <source>
        <dbReference type="Proteomes" id="UP000663870"/>
    </source>
</evidence>
<name>A0A815UN49_9BILA</name>
<dbReference type="GO" id="GO:0005743">
    <property type="term" value="C:mitochondrial inner membrane"/>
    <property type="evidence" value="ECO:0007669"/>
    <property type="project" value="TreeGrafter"/>
</dbReference>
<comment type="caution">
    <text evidence="1">The sequence shown here is derived from an EMBL/GenBank/DDBJ whole genome shotgun (WGS) entry which is preliminary data.</text>
</comment>
<accession>A0A815UN49</accession>
<dbReference type="GO" id="GO:0015421">
    <property type="term" value="F:ABC-type oligopeptide transporter activity"/>
    <property type="evidence" value="ECO:0007669"/>
    <property type="project" value="TreeGrafter"/>
</dbReference>
<dbReference type="AlphaFoldDB" id="A0A815UN49"/>
<dbReference type="EMBL" id="CAJNOH010010993">
    <property type="protein sequence ID" value="CAF1519453.1"/>
    <property type="molecule type" value="Genomic_DNA"/>
</dbReference>
<evidence type="ECO:0008006" key="5">
    <source>
        <dbReference type="Google" id="ProtNLM"/>
    </source>
</evidence>
<reference evidence="1" key="1">
    <citation type="submission" date="2021-02" db="EMBL/GenBank/DDBJ databases">
        <authorList>
            <person name="Nowell W R."/>
        </authorList>
    </citation>
    <scope>NUCLEOTIDE SEQUENCE</scope>
</reference>
<dbReference type="PANTHER" id="PTHR43394">
    <property type="entry name" value="ATP-DEPENDENT PERMEASE MDL1, MITOCHONDRIAL"/>
    <property type="match status" value="1"/>
</dbReference>
<dbReference type="PANTHER" id="PTHR43394:SF1">
    <property type="entry name" value="ATP-BINDING CASSETTE SUB-FAMILY B MEMBER 10, MITOCHONDRIAL"/>
    <property type="match status" value="1"/>
</dbReference>
<feature type="non-terminal residue" evidence="1">
    <location>
        <position position="1"/>
    </location>
</feature>